<protein>
    <recommendedName>
        <fullName evidence="4">Transmembrane protein</fullName>
    </recommendedName>
</protein>
<comment type="caution">
    <text evidence="2">The sequence shown here is derived from an EMBL/GenBank/DDBJ whole genome shotgun (WGS) entry which is preliminary data.</text>
</comment>
<accession>A0A8S1Q842</accession>
<dbReference type="EMBL" id="CAJJDM010000152">
    <property type="protein sequence ID" value="CAD8111493.1"/>
    <property type="molecule type" value="Genomic_DNA"/>
</dbReference>
<feature type="transmembrane region" description="Helical" evidence="1">
    <location>
        <begin position="7"/>
        <end position="23"/>
    </location>
</feature>
<keyword evidence="1" id="KW-0472">Membrane</keyword>
<reference evidence="2" key="1">
    <citation type="submission" date="2021-01" db="EMBL/GenBank/DDBJ databases">
        <authorList>
            <consortium name="Genoscope - CEA"/>
            <person name="William W."/>
        </authorList>
    </citation>
    <scope>NUCLEOTIDE SEQUENCE</scope>
</reference>
<evidence type="ECO:0000256" key="1">
    <source>
        <dbReference type="SAM" id="Phobius"/>
    </source>
</evidence>
<keyword evidence="1" id="KW-1133">Transmembrane helix</keyword>
<sequence>MQKYQVWRTLAIINFLLQIHSAFSKLNELILFTIYFSTLHQFLFLLFSKIINTPSQITKSNNQILEQNPKSFLITKENTEIFNRVKMTDLQRRRVQGRNEGKSF</sequence>
<dbReference type="Proteomes" id="UP000688137">
    <property type="component" value="Unassembled WGS sequence"/>
</dbReference>
<organism evidence="2 3">
    <name type="scientific">Paramecium primaurelia</name>
    <dbReference type="NCBI Taxonomy" id="5886"/>
    <lineage>
        <taxon>Eukaryota</taxon>
        <taxon>Sar</taxon>
        <taxon>Alveolata</taxon>
        <taxon>Ciliophora</taxon>
        <taxon>Intramacronucleata</taxon>
        <taxon>Oligohymenophorea</taxon>
        <taxon>Peniculida</taxon>
        <taxon>Parameciidae</taxon>
        <taxon>Paramecium</taxon>
    </lineage>
</organism>
<gene>
    <name evidence="2" type="ORF">PPRIM_AZ9-3.1.T1480006</name>
</gene>
<evidence type="ECO:0000313" key="3">
    <source>
        <dbReference type="Proteomes" id="UP000688137"/>
    </source>
</evidence>
<proteinExistence type="predicted"/>
<keyword evidence="3" id="KW-1185">Reference proteome</keyword>
<name>A0A8S1Q842_PARPR</name>
<feature type="transmembrane region" description="Helical" evidence="1">
    <location>
        <begin position="29"/>
        <end position="47"/>
    </location>
</feature>
<dbReference type="AlphaFoldDB" id="A0A8S1Q842"/>
<evidence type="ECO:0000313" key="2">
    <source>
        <dbReference type="EMBL" id="CAD8111493.1"/>
    </source>
</evidence>
<keyword evidence="1" id="KW-0812">Transmembrane</keyword>
<evidence type="ECO:0008006" key="4">
    <source>
        <dbReference type="Google" id="ProtNLM"/>
    </source>
</evidence>